<evidence type="ECO:0000313" key="3">
    <source>
        <dbReference type="EMBL" id="MBI1757250.1"/>
    </source>
</evidence>
<comment type="caution">
    <text evidence="3">The sequence shown here is derived from an EMBL/GenBank/DDBJ whole genome shotgun (WGS) entry which is preliminary data.</text>
</comment>
<proteinExistence type="inferred from homology"/>
<dbReference type="Gene3D" id="3.30.70.1880">
    <property type="entry name" value="Protein of unknown function DUF881"/>
    <property type="match status" value="1"/>
</dbReference>
<keyword evidence="2" id="KW-0472">Membrane</keyword>
<dbReference type="Proteomes" id="UP000727962">
    <property type="component" value="Unassembled WGS sequence"/>
</dbReference>
<dbReference type="PANTHER" id="PTHR37313">
    <property type="entry name" value="UPF0749 PROTEIN RV1825"/>
    <property type="match status" value="1"/>
</dbReference>
<evidence type="ECO:0000256" key="1">
    <source>
        <dbReference type="ARBA" id="ARBA00009108"/>
    </source>
</evidence>
<dbReference type="AlphaFoldDB" id="A0A931LTL8"/>
<protein>
    <submittedName>
        <fullName evidence="3">DUF881 domain-containing protein</fullName>
    </submittedName>
</protein>
<organism evidence="3 4">
    <name type="scientific">Fimbriimonas ginsengisoli</name>
    <dbReference type="NCBI Taxonomy" id="1005039"/>
    <lineage>
        <taxon>Bacteria</taxon>
        <taxon>Bacillati</taxon>
        <taxon>Armatimonadota</taxon>
        <taxon>Fimbriimonadia</taxon>
        <taxon>Fimbriimonadales</taxon>
        <taxon>Fimbriimonadaceae</taxon>
        <taxon>Fimbriimonas</taxon>
    </lineage>
</organism>
<comment type="similarity">
    <text evidence="1">Belongs to the UPF0749 family.</text>
</comment>
<keyword evidence="2" id="KW-0812">Transmembrane</keyword>
<dbReference type="InterPro" id="IPR010273">
    <property type="entry name" value="DUF881"/>
</dbReference>
<dbReference type="EMBL" id="JACOSL010000057">
    <property type="protein sequence ID" value="MBI1757250.1"/>
    <property type="molecule type" value="Genomic_DNA"/>
</dbReference>
<sequence>MFATRISHNSWVVPVTAMCLVLGFMMSLAWVTGKNRETRTPYLAGDQQERVLAAPAEFEARFAKLQVEVNKLRSDKTKLENALASQTGTAKVLNESLQDVKAFAGLTEADGPGVVITLQDSNRPPALGIDVIIHDIDVLRVVNEIWASGADAISVNNHRVASTSSIRCVGPVIHVDGVPIASPVVIRAIGDTDTLLGAMNMPLSVLSEIRGTDPAMVRTERAKRLHLPAYAGPTTRRFATVPKDKK</sequence>
<evidence type="ECO:0000256" key="2">
    <source>
        <dbReference type="SAM" id="Phobius"/>
    </source>
</evidence>
<dbReference type="Pfam" id="PF05949">
    <property type="entry name" value="DUF881"/>
    <property type="match status" value="1"/>
</dbReference>
<feature type="transmembrane region" description="Helical" evidence="2">
    <location>
        <begin position="12"/>
        <end position="31"/>
    </location>
</feature>
<accession>A0A931LTL8</accession>
<evidence type="ECO:0000313" key="4">
    <source>
        <dbReference type="Proteomes" id="UP000727962"/>
    </source>
</evidence>
<reference evidence="3" key="1">
    <citation type="submission" date="2020-07" db="EMBL/GenBank/DDBJ databases">
        <title>Huge and variable diversity of episymbiotic CPR bacteria and DPANN archaea in groundwater ecosystems.</title>
        <authorList>
            <person name="He C.Y."/>
            <person name="Keren R."/>
            <person name="Whittaker M."/>
            <person name="Farag I.F."/>
            <person name="Doudna J."/>
            <person name="Cate J.H.D."/>
            <person name="Banfield J.F."/>
        </authorList>
    </citation>
    <scope>NUCLEOTIDE SEQUENCE</scope>
    <source>
        <strain evidence="3">NC_groundwater_17_Pr7_B-0.1um_64_12</strain>
    </source>
</reference>
<gene>
    <name evidence="3" type="ORF">HYR64_09110</name>
</gene>
<dbReference type="PANTHER" id="PTHR37313:SF2">
    <property type="entry name" value="UPF0749 PROTEIN YLXX"/>
    <property type="match status" value="1"/>
</dbReference>
<name>A0A931LTL8_FIMGI</name>
<keyword evidence="2" id="KW-1133">Transmembrane helix</keyword>